<accession>F2U7F6</accession>
<evidence type="ECO:0000259" key="6">
    <source>
        <dbReference type="PROSITE" id="PS50250"/>
    </source>
</evidence>
<dbReference type="AlphaFoldDB" id="F2U7F6"/>
<organism evidence="8">
    <name type="scientific">Salpingoeca rosetta (strain ATCC 50818 / BSB-021)</name>
    <dbReference type="NCBI Taxonomy" id="946362"/>
    <lineage>
        <taxon>Eukaryota</taxon>
        <taxon>Choanoflagellata</taxon>
        <taxon>Craspedida</taxon>
        <taxon>Salpingoecidae</taxon>
        <taxon>Salpingoeca</taxon>
    </lineage>
</organism>
<evidence type="ECO:0000313" key="8">
    <source>
        <dbReference type="Proteomes" id="UP000007799"/>
    </source>
</evidence>
<dbReference type="InterPro" id="IPR050871">
    <property type="entry name" value="26S_Proteasome/COP9_Components"/>
</dbReference>
<dbReference type="SUPFAM" id="SSF46785">
    <property type="entry name" value="Winged helix' DNA-binding domain"/>
    <property type="match status" value="1"/>
</dbReference>
<dbReference type="Gene3D" id="1.25.40.570">
    <property type="match status" value="1"/>
</dbReference>
<feature type="domain" description="PCI" evidence="6">
    <location>
        <begin position="256"/>
        <end position="425"/>
    </location>
</feature>
<feature type="region of interest" description="Disordered" evidence="5">
    <location>
        <begin position="1"/>
        <end position="33"/>
    </location>
</feature>
<comment type="subcellular location">
    <subcellularLocation>
        <location evidence="2">Cytoplasm</location>
    </subcellularLocation>
    <subcellularLocation>
        <location evidence="1">Nucleus</location>
    </subcellularLocation>
</comment>
<evidence type="ECO:0000256" key="4">
    <source>
        <dbReference type="ARBA" id="ARBA00023242"/>
    </source>
</evidence>
<dbReference type="OMA" id="SEENWKD"/>
<dbReference type="SMART" id="SM00088">
    <property type="entry name" value="PINT"/>
    <property type="match status" value="1"/>
</dbReference>
<dbReference type="SMART" id="SM00753">
    <property type="entry name" value="PAM"/>
    <property type="match status" value="1"/>
</dbReference>
<dbReference type="eggNOG" id="KOG1464">
    <property type="taxonomic scope" value="Eukaryota"/>
</dbReference>
<evidence type="ECO:0000313" key="7">
    <source>
        <dbReference type="EMBL" id="EGD83373.1"/>
    </source>
</evidence>
<dbReference type="PANTHER" id="PTHR10678">
    <property type="entry name" value="26S PROTEASOME NON-ATPASE REGULATORY SUBUNIT 11/COP9 SIGNALOSOME COMPLEX SUBUNIT 2"/>
    <property type="match status" value="1"/>
</dbReference>
<protein>
    <submittedName>
        <fullName evidence="7">COP9 signalosome complex subunit 2</fullName>
    </submittedName>
</protein>
<feature type="compositionally biased region" description="Acidic residues" evidence="5">
    <location>
        <begin position="1"/>
        <end position="32"/>
    </location>
</feature>
<reference evidence="7" key="1">
    <citation type="submission" date="2009-08" db="EMBL/GenBank/DDBJ databases">
        <title>Annotation of Salpingoeca rosetta.</title>
        <authorList>
            <consortium name="The Broad Institute Genome Sequencing Platform"/>
            <person name="Russ C."/>
            <person name="Cuomo C."/>
            <person name="Burger G."/>
            <person name="Gray M.W."/>
            <person name="Holland P.W.H."/>
            <person name="King N."/>
            <person name="Lang F.B.F."/>
            <person name="Roger A.J."/>
            <person name="Ruiz-Trillo I."/>
            <person name="Young S.K."/>
            <person name="Zeng Q."/>
            <person name="Gargeya S."/>
            <person name="Alvarado L."/>
            <person name="Berlin A."/>
            <person name="Chapman S.B."/>
            <person name="Chen Z."/>
            <person name="Freedman E."/>
            <person name="Gellesch M."/>
            <person name="Goldberg J."/>
            <person name="Griggs A."/>
            <person name="Gujja S."/>
            <person name="Heilman E."/>
            <person name="Heiman D."/>
            <person name="Howarth C."/>
            <person name="Mehta T."/>
            <person name="Neiman D."/>
            <person name="Pearson M."/>
            <person name="Roberts A."/>
            <person name="Saif S."/>
            <person name="Shea T."/>
            <person name="Shenoy N."/>
            <person name="Sisk P."/>
            <person name="Stolte C."/>
            <person name="Sykes S."/>
            <person name="White J."/>
            <person name="Yandava C."/>
            <person name="Haas B."/>
            <person name="Nusbaum C."/>
            <person name="Birren B."/>
        </authorList>
    </citation>
    <scope>NUCLEOTIDE SEQUENCE [LARGE SCALE GENOMIC DNA]</scope>
    <source>
        <strain evidence="7">ATCC 50818</strain>
    </source>
</reference>
<dbReference type="Proteomes" id="UP000007799">
    <property type="component" value="Unassembled WGS sequence"/>
</dbReference>
<evidence type="ECO:0000256" key="1">
    <source>
        <dbReference type="ARBA" id="ARBA00004123"/>
    </source>
</evidence>
<keyword evidence="8" id="KW-1185">Reference proteome</keyword>
<keyword evidence="4" id="KW-0539">Nucleus</keyword>
<dbReference type="InterPro" id="IPR036390">
    <property type="entry name" value="WH_DNA-bd_sf"/>
</dbReference>
<dbReference type="RefSeq" id="XP_004994877.1">
    <property type="nucleotide sequence ID" value="XM_004994820.1"/>
</dbReference>
<proteinExistence type="predicted"/>
<dbReference type="GO" id="GO:0005634">
    <property type="term" value="C:nucleus"/>
    <property type="evidence" value="ECO:0007669"/>
    <property type="project" value="UniProtKB-SubCell"/>
</dbReference>
<dbReference type="OrthoDB" id="194139at2759"/>
<dbReference type="FunFam" id="1.25.40.570:FF:000006">
    <property type="entry name" value="COP9 signalosome complex subunit 2"/>
    <property type="match status" value="1"/>
</dbReference>
<dbReference type="KEGG" id="sre:PTSG_03980"/>
<name>F2U7F6_SALR5</name>
<dbReference type="GO" id="GO:0005737">
    <property type="term" value="C:cytoplasm"/>
    <property type="evidence" value="ECO:0007669"/>
    <property type="project" value="UniProtKB-SubCell"/>
</dbReference>
<evidence type="ECO:0000256" key="5">
    <source>
        <dbReference type="SAM" id="MobiDB-lite"/>
    </source>
</evidence>
<dbReference type="InParanoid" id="F2U7F6"/>
<dbReference type="EMBL" id="GL832963">
    <property type="protein sequence ID" value="EGD83373.1"/>
    <property type="molecule type" value="Genomic_DNA"/>
</dbReference>
<evidence type="ECO:0000256" key="2">
    <source>
        <dbReference type="ARBA" id="ARBA00004496"/>
    </source>
</evidence>
<dbReference type="InterPro" id="IPR000717">
    <property type="entry name" value="PCI_dom"/>
</dbReference>
<keyword evidence="3" id="KW-0963">Cytoplasm</keyword>
<dbReference type="FunCoup" id="F2U7F6">
    <property type="interactions" value="2197"/>
</dbReference>
<dbReference type="GeneID" id="16075456"/>
<dbReference type="Pfam" id="PF01399">
    <property type="entry name" value="PCI"/>
    <property type="match status" value="1"/>
</dbReference>
<evidence type="ECO:0000256" key="3">
    <source>
        <dbReference type="ARBA" id="ARBA00022490"/>
    </source>
</evidence>
<dbReference type="STRING" id="946362.F2U7F6"/>
<gene>
    <name evidence="7" type="ORF">PTSG_03980</name>
</gene>
<sequence>MSDDDFNLDSGSDEEYDFEYESDEGSDDDDANLENTYYNAKNYKTDDPDKALEEFKKVIDNEPEKGDWGFKAHKQSLKVLFAQKRYDEFFDTYKSLLTYIKSAVTQNYSSRSINSILEYVSTGFNPEQLEQIFRVTLDALRESRNQRLWFKTNLKFGKVLLDKGDFVRLREVVQELHSSLEPAEGEGDAGDDDDADSRNGTQLMEIYALEIQMYTAQKETKKLKDLYKRALRIRSAIPHPYILGIVRECGGKMHLDEQQWSQAYEDFFEAFKSYDESGSDKKISCLKYLVLANMLMKSNVDPFDAQESKPYKNDPQIVAMTDLVGAYQANDVKAFERILRVHEAAIMGDPFVRSYIEDLLRNIRTEAMVKLIRPYTRVRISFISDRLGITEEEVVDLLVAAILDKAVQGQIDHVERLVVLQQQERVGRYASLVEWADKLDTIISAAEHII</sequence>
<dbReference type="PROSITE" id="PS50250">
    <property type="entry name" value="PCI"/>
    <property type="match status" value="1"/>
</dbReference>